<evidence type="ECO:0000256" key="1">
    <source>
        <dbReference type="ARBA" id="ARBA00004123"/>
    </source>
</evidence>
<evidence type="ECO:0000256" key="2">
    <source>
        <dbReference type="ARBA" id="ARBA00010304"/>
    </source>
</evidence>
<dbReference type="GO" id="GO:0005634">
    <property type="term" value="C:nucleus"/>
    <property type="evidence" value="ECO:0007669"/>
    <property type="project" value="UniProtKB-SubCell"/>
</dbReference>
<dbReference type="GO" id="GO:0035312">
    <property type="term" value="F:5'-3' DNA exonuclease activity"/>
    <property type="evidence" value="ECO:0007669"/>
    <property type="project" value="TreeGrafter"/>
</dbReference>
<comment type="similarity">
    <text evidence="2">Belongs to the DNA repair metallo-beta-lactamase (DRMBL) family.</text>
</comment>
<evidence type="ECO:0000256" key="10">
    <source>
        <dbReference type="ARBA" id="ARBA00023180"/>
    </source>
</evidence>
<evidence type="ECO:0000256" key="7">
    <source>
        <dbReference type="ARBA" id="ARBA00022801"/>
    </source>
</evidence>
<keyword evidence="9" id="KW-0233">DNA recombination</keyword>
<keyword evidence="4" id="KW-0732">Signal</keyword>
<protein>
    <recommendedName>
        <fullName evidence="13">Protein artemis</fullName>
    </recommendedName>
    <alternativeName>
        <fullName evidence="14">DNA cross-link repair 1C protein</fullName>
    </alternativeName>
</protein>
<dbReference type="SUPFAM" id="SSF56281">
    <property type="entry name" value="Metallo-hydrolase/oxidoreductase"/>
    <property type="match status" value="1"/>
</dbReference>
<keyword evidence="11" id="KW-0234">DNA repair</keyword>
<keyword evidence="3" id="KW-0540">Nuclease</keyword>
<evidence type="ECO:0000259" key="15">
    <source>
        <dbReference type="PROSITE" id="PS50927"/>
    </source>
</evidence>
<dbReference type="Pfam" id="PF07522">
    <property type="entry name" value="DRMBL"/>
    <property type="match status" value="1"/>
</dbReference>
<dbReference type="PANTHER" id="PTHR23240:SF8">
    <property type="entry name" value="PROTEIN ARTEMIS"/>
    <property type="match status" value="1"/>
</dbReference>
<keyword evidence="10" id="KW-0325">Glycoprotein</keyword>
<dbReference type="InterPro" id="IPR036426">
    <property type="entry name" value="Bulb-type_lectin_dom_sf"/>
</dbReference>
<dbReference type="PROSITE" id="PS50948">
    <property type="entry name" value="PAN"/>
    <property type="match status" value="1"/>
</dbReference>
<evidence type="ECO:0000256" key="11">
    <source>
        <dbReference type="ARBA" id="ARBA00023204"/>
    </source>
</evidence>
<evidence type="ECO:0000313" key="17">
    <source>
        <dbReference type="EMBL" id="PWA37577.1"/>
    </source>
</evidence>
<evidence type="ECO:0000256" key="12">
    <source>
        <dbReference type="ARBA" id="ARBA00023242"/>
    </source>
</evidence>
<dbReference type="Gene3D" id="3.40.50.12650">
    <property type="match status" value="1"/>
</dbReference>
<feature type="domain" description="Apple" evidence="16">
    <location>
        <begin position="583"/>
        <end position="660"/>
    </location>
</feature>
<dbReference type="CDD" id="cd00028">
    <property type="entry name" value="B_lectin"/>
    <property type="match status" value="1"/>
</dbReference>
<dbReference type="InterPro" id="IPR036866">
    <property type="entry name" value="RibonucZ/Hydroxyglut_hydro"/>
</dbReference>
<evidence type="ECO:0000256" key="8">
    <source>
        <dbReference type="ARBA" id="ARBA00022839"/>
    </source>
</evidence>
<dbReference type="InterPro" id="IPR011084">
    <property type="entry name" value="DRMBL"/>
</dbReference>
<dbReference type="GO" id="GO:0004519">
    <property type="term" value="F:endonuclease activity"/>
    <property type="evidence" value="ECO:0007669"/>
    <property type="project" value="UniProtKB-KW"/>
</dbReference>
<dbReference type="SMART" id="SM00473">
    <property type="entry name" value="PAN_AP"/>
    <property type="match status" value="1"/>
</dbReference>
<dbReference type="OrthoDB" id="262529at2759"/>
<evidence type="ECO:0000313" key="18">
    <source>
        <dbReference type="Proteomes" id="UP000245207"/>
    </source>
</evidence>
<evidence type="ECO:0000256" key="14">
    <source>
        <dbReference type="ARBA" id="ARBA00042677"/>
    </source>
</evidence>
<dbReference type="GO" id="GO:0006303">
    <property type="term" value="P:double-strand break repair via nonhomologous end joining"/>
    <property type="evidence" value="ECO:0007669"/>
    <property type="project" value="TreeGrafter"/>
</dbReference>
<keyword evidence="7" id="KW-0378">Hydrolase</keyword>
<comment type="subcellular location">
    <subcellularLocation>
        <location evidence="1">Nucleus</location>
    </subcellularLocation>
</comment>
<reference evidence="17 18" key="1">
    <citation type="journal article" date="2018" name="Mol. Plant">
        <title>The genome of Artemisia annua provides insight into the evolution of Asteraceae family and artemisinin biosynthesis.</title>
        <authorList>
            <person name="Shen Q."/>
            <person name="Zhang L."/>
            <person name="Liao Z."/>
            <person name="Wang S."/>
            <person name="Yan T."/>
            <person name="Shi P."/>
            <person name="Liu M."/>
            <person name="Fu X."/>
            <person name="Pan Q."/>
            <person name="Wang Y."/>
            <person name="Lv Z."/>
            <person name="Lu X."/>
            <person name="Zhang F."/>
            <person name="Jiang W."/>
            <person name="Ma Y."/>
            <person name="Chen M."/>
            <person name="Hao X."/>
            <person name="Li L."/>
            <person name="Tang Y."/>
            <person name="Lv G."/>
            <person name="Zhou Y."/>
            <person name="Sun X."/>
            <person name="Brodelius P.E."/>
            <person name="Rose J.K.C."/>
            <person name="Tang K."/>
        </authorList>
    </citation>
    <scope>NUCLEOTIDE SEQUENCE [LARGE SCALE GENOMIC DNA]</scope>
    <source>
        <strain evidence="18">cv. Huhao1</strain>
        <tissue evidence="17">Leaf</tissue>
    </source>
</reference>
<name>A0A2U1KLB8_ARTAN</name>
<sequence>MISVDQWSSGSQIYFLTHLHADHTVGLSPRWNKGPVYCSRITARLFHPKFPGFDLSLLRVIEIGRWYSLSLVLPSTGMETKVQVMAIDANHCPGAFMYLFRGEFGIMLYTGDFRWEVTSEIAQMGKTMLLNALKNDKIDTLYIDNTYCNPSYSFPSREVAAQQVVNIINSYPEHDIIIGIDSLGKEDLLLYISKMLKIKIWVWPERLQIMHLLGLHANFTTKTTLTRVRAVPRYSFSVETLEGLNSMRPTIGILPSGLPWALKKAGCKDKSCDLSSMKTETNIDLHMNIRNRYTNNIEKHHQYIYTVPYSDHSCFPEILEFVKFLCPSNIKGIVSSSSSYVDPRYHLRNIIGASSLCQKSVTEEERERVEADTISANRSLAGDQTITSKHDNFVLGFFKAGNTSNYYVGIWYKKVASNPPSVVWVANREIPVSDRVNSELKIVDGNLVLLNKFKLQIWSTNVTTTNTNSVIAVIHDDGNLVLTDGSNSAEPVWQSFDHPVNTWLPGAKLAYDYRRKKKQLLTSWKSEENPDVLFSPLCGAFSTSRETQMLICDCLTGFKPRSESGWNQSDFSGGCVRKTELQCGRNEENSNFIMINVTYLPSNNFVAAESAGECHTTCMNNCSCNAYSFAYNECSLWDGELLDLSVDNDFNGKTVYVKVASKDLPTYRKKHGFPVGPVSGSFVEIC</sequence>
<keyword evidence="5" id="KW-0255">Endonuclease</keyword>
<keyword evidence="8" id="KW-0269">Exonuclease</keyword>
<dbReference type="PANTHER" id="PTHR23240">
    <property type="entry name" value="DNA CROSS-LINK REPAIR PROTEIN PSO2/SNM1-RELATED"/>
    <property type="match status" value="1"/>
</dbReference>
<dbReference type="InterPro" id="IPR001480">
    <property type="entry name" value="Bulb-type_lectin_dom"/>
</dbReference>
<dbReference type="PROSITE" id="PS50927">
    <property type="entry name" value="BULB_LECTIN"/>
    <property type="match status" value="1"/>
</dbReference>
<keyword evidence="12" id="KW-0539">Nucleus</keyword>
<evidence type="ECO:0000256" key="13">
    <source>
        <dbReference type="ARBA" id="ARBA00039759"/>
    </source>
</evidence>
<evidence type="ECO:0000259" key="16">
    <source>
        <dbReference type="PROSITE" id="PS50948"/>
    </source>
</evidence>
<gene>
    <name evidence="17" type="ORF">CTI12_AA588960</name>
</gene>
<dbReference type="EMBL" id="PKPP01016582">
    <property type="protein sequence ID" value="PWA37577.1"/>
    <property type="molecule type" value="Genomic_DNA"/>
</dbReference>
<evidence type="ECO:0000256" key="3">
    <source>
        <dbReference type="ARBA" id="ARBA00022722"/>
    </source>
</evidence>
<dbReference type="Proteomes" id="UP000245207">
    <property type="component" value="Unassembled WGS sequence"/>
</dbReference>
<proteinExistence type="inferred from homology"/>
<evidence type="ECO:0000256" key="4">
    <source>
        <dbReference type="ARBA" id="ARBA00022729"/>
    </source>
</evidence>
<dbReference type="STRING" id="35608.A0A2U1KLB8"/>
<keyword evidence="18" id="KW-1185">Reference proteome</keyword>
<dbReference type="InterPro" id="IPR003609">
    <property type="entry name" value="Pan_app"/>
</dbReference>
<dbReference type="SUPFAM" id="SSF51110">
    <property type="entry name" value="alpha-D-mannose-specific plant lectins"/>
    <property type="match status" value="1"/>
</dbReference>
<evidence type="ECO:0000256" key="5">
    <source>
        <dbReference type="ARBA" id="ARBA00022759"/>
    </source>
</evidence>
<evidence type="ECO:0000256" key="6">
    <source>
        <dbReference type="ARBA" id="ARBA00022763"/>
    </source>
</evidence>
<dbReference type="GO" id="GO:0006310">
    <property type="term" value="P:DNA recombination"/>
    <property type="evidence" value="ECO:0007669"/>
    <property type="project" value="UniProtKB-KW"/>
</dbReference>
<evidence type="ECO:0000256" key="9">
    <source>
        <dbReference type="ARBA" id="ARBA00023172"/>
    </source>
</evidence>
<dbReference type="AlphaFoldDB" id="A0A2U1KLB8"/>
<dbReference type="Gene3D" id="3.60.15.10">
    <property type="entry name" value="Ribonuclease Z/Hydroxyacylglutathione hydrolase-like"/>
    <property type="match status" value="1"/>
</dbReference>
<comment type="caution">
    <text evidence="17">The sequence shown here is derived from an EMBL/GenBank/DDBJ whole genome shotgun (WGS) entry which is preliminary data.</text>
</comment>
<dbReference type="Pfam" id="PF08276">
    <property type="entry name" value="PAN_2"/>
    <property type="match status" value="1"/>
</dbReference>
<accession>A0A2U1KLB8</accession>
<dbReference type="Pfam" id="PF01453">
    <property type="entry name" value="B_lectin"/>
    <property type="match status" value="1"/>
</dbReference>
<keyword evidence="6" id="KW-0227">DNA damage</keyword>
<feature type="domain" description="Bulb-type lectin" evidence="15">
    <location>
        <begin position="371"/>
        <end position="495"/>
    </location>
</feature>
<dbReference type="GO" id="GO:0003684">
    <property type="term" value="F:damaged DNA binding"/>
    <property type="evidence" value="ECO:0007669"/>
    <property type="project" value="TreeGrafter"/>
</dbReference>
<organism evidence="17 18">
    <name type="scientific">Artemisia annua</name>
    <name type="common">Sweet wormwood</name>
    <dbReference type="NCBI Taxonomy" id="35608"/>
    <lineage>
        <taxon>Eukaryota</taxon>
        <taxon>Viridiplantae</taxon>
        <taxon>Streptophyta</taxon>
        <taxon>Embryophyta</taxon>
        <taxon>Tracheophyta</taxon>
        <taxon>Spermatophyta</taxon>
        <taxon>Magnoliopsida</taxon>
        <taxon>eudicotyledons</taxon>
        <taxon>Gunneridae</taxon>
        <taxon>Pentapetalae</taxon>
        <taxon>asterids</taxon>
        <taxon>campanulids</taxon>
        <taxon>Asterales</taxon>
        <taxon>Asteraceae</taxon>
        <taxon>Asteroideae</taxon>
        <taxon>Anthemideae</taxon>
        <taxon>Artemisiinae</taxon>
        <taxon>Artemisia</taxon>
    </lineage>
</organism>
<dbReference type="SMART" id="SM00108">
    <property type="entry name" value="B_lectin"/>
    <property type="match status" value="1"/>
</dbReference>
<dbReference type="CDD" id="cd01098">
    <property type="entry name" value="PAN_AP_plant"/>
    <property type="match status" value="1"/>
</dbReference>
<dbReference type="GO" id="GO:0036297">
    <property type="term" value="P:interstrand cross-link repair"/>
    <property type="evidence" value="ECO:0007669"/>
    <property type="project" value="TreeGrafter"/>
</dbReference>
<dbReference type="Gene3D" id="2.90.10.10">
    <property type="entry name" value="Bulb-type lectin domain"/>
    <property type="match status" value="1"/>
</dbReference>